<reference evidence="5" key="1">
    <citation type="submission" date="2021-11" db="EMBL/GenBank/DDBJ databases">
        <title>Cultivation dependent microbiological survey of springs from the worlds oldest radium mine currently devoted to the extraction of radon-saturated water.</title>
        <authorList>
            <person name="Kapinusova G."/>
            <person name="Smrhova T."/>
            <person name="Strejcek M."/>
            <person name="Suman J."/>
            <person name="Jani K."/>
            <person name="Pajer P."/>
            <person name="Uhlik O."/>
        </authorList>
    </citation>
    <scope>NUCLEOTIDE SEQUENCE [LARGE SCALE GENOMIC DNA]</scope>
    <source>
        <strain evidence="5">J379</strain>
    </source>
</reference>
<evidence type="ECO:0000256" key="2">
    <source>
        <dbReference type="ARBA" id="ARBA00022898"/>
    </source>
</evidence>
<dbReference type="EC" id="4.4.1.1" evidence="4"/>
<dbReference type="InterPro" id="IPR015424">
    <property type="entry name" value="PyrdxlP-dep_Trfase"/>
</dbReference>
<keyword evidence="5" id="KW-1185">Reference proteome</keyword>
<keyword evidence="4" id="KW-0456">Lyase</keyword>
<dbReference type="PANTHER" id="PTHR11808:SF85">
    <property type="entry name" value="CYSTATHIONINE GAMMA-LYASE-RELATED"/>
    <property type="match status" value="1"/>
</dbReference>
<organism evidence="4 5">
    <name type="scientific">Svornostia abyssi</name>
    <dbReference type="NCBI Taxonomy" id="2898438"/>
    <lineage>
        <taxon>Bacteria</taxon>
        <taxon>Bacillati</taxon>
        <taxon>Actinomycetota</taxon>
        <taxon>Thermoleophilia</taxon>
        <taxon>Solirubrobacterales</taxon>
        <taxon>Baekduiaceae</taxon>
        <taxon>Svornostia</taxon>
    </lineage>
</organism>
<dbReference type="SUPFAM" id="SSF53383">
    <property type="entry name" value="PLP-dependent transferases"/>
    <property type="match status" value="1"/>
</dbReference>
<evidence type="ECO:0000313" key="4">
    <source>
        <dbReference type="EMBL" id="UUY03393.1"/>
    </source>
</evidence>
<dbReference type="Gene3D" id="3.90.1150.10">
    <property type="entry name" value="Aspartate Aminotransferase, domain 1"/>
    <property type="match status" value="1"/>
</dbReference>
<dbReference type="NCBIfam" id="NF005758">
    <property type="entry name" value="PRK07582.1"/>
    <property type="match status" value="1"/>
</dbReference>
<dbReference type="InterPro" id="IPR000277">
    <property type="entry name" value="Cys/Met-Metab_PyrdxlP-dep_enz"/>
</dbReference>
<dbReference type="InterPro" id="IPR015422">
    <property type="entry name" value="PyrdxlP-dep_Trfase_small"/>
</dbReference>
<dbReference type="PANTHER" id="PTHR11808">
    <property type="entry name" value="TRANS-SULFURATION ENZYME FAMILY MEMBER"/>
    <property type="match status" value="1"/>
</dbReference>
<evidence type="ECO:0000313" key="5">
    <source>
        <dbReference type="Proteomes" id="UP001058860"/>
    </source>
</evidence>
<comment type="cofactor">
    <cofactor evidence="1 3">
        <name>pyridoxal 5'-phosphate</name>
        <dbReference type="ChEBI" id="CHEBI:597326"/>
    </cofactor>
</comment>
<evidence type="ECO:0000256" key="1">
    <source>
        <dbReference type="ARBA" id="ARBA00001933"/>
    </source>
</evidence>
<dbReference type="RefSeq" id="WP_353863901.1">
    <property type="nucleotide sequence ID" value="NZ_CP088295.1"/>
</dbReference>
<sequence>MPMRSGRHAPATRVVHAGLPGPEQGAPILPGPTFAGPYHLRGEPDSTPYGYGRYANPTWTALESAIAELEDGPVLTFASGMAAVSAVLLPSLGRGDVLVLPDECYGGVPALARERLAPAGVQLRSAGGGTDGLMAACAGATAVWVESPTNPGLDIVDIAAVATAAHAAGAELIVDGTLATPLLQQALALGADVVVCSGSKHLTGHSDLILGYVAVRDAARLDAVRAWRSSVGAVPGPFEAWLAHRSLATLDVRLDRQCANALTLAELLTGRDDVTDVRYPGLPSHPRHDLAAAQMHGRFGGMLGFDLGTERRAQAFLDACELVAEATSFGGVHSMAERRARWGLEAVGEGFIRFSAGVEDPGDLCADITAALDASRG</sequence>
<protein>
    <submittedName>
        <fullName evidence="4">Cystathionine gamma-lyase</fullName>
        <ecNumber evidence="4">4.4.1.1</ecNumber>
    </submittedName>
</protein>
<name>A0ABY5PFH5_9ACTN</name>
<dbReference type="Proteomes" id="UP001058860">
    <property type="component" value="Chromosome"/>
</dbReference>
<dbReference type="GO" id="GO:0016829">
    <property type="term" value="F:lyase activity"/>
    <property type="evidence" value="ECO:0007669"/>
    <property type="project" value="UniProtKB-KW"/>
</dbReference>
<dbReference type="InterPro" id="IPR015421">
    <property type="entry name" value="PyrdxlP-dep_Trfase_major"/>
</dbReference>
<accession>A0ABY5PFH5</accession>
<proteinExistence type="inferred from homology"/>
<gene>
    <name evidence="4" type="ORF">LRS13_22425</name>
</gene>
<dbReference type="Gene3D" id="3.40.640.10">
    <property type="entry name" value="Type I PLP-dependent aspartate aminotransferase-like (Major domain)"/>
    <property type="match status" value="1"/>
</dbReference>
<evidence type="ECO:0000256" key="3">
    <source>
        <dbReference type="RuleBase" id="RU362118"/>
    </source>
</evidence>
<dbReference type="EMBL" id="CP088295">
    <property type="protein sequence ID" value="UUY03393.1"/>
    <property type="molecule type" value="Genomic_DNA"/>
</dbReference>
<dbReference type="PIRSF" id="PIRSF001434">
    <property type="entry name" value="CGS"/>
    <property type="match status" value="1"/>
</dbReference>
<dbReference type="Pfam" id="PF01053">
    <property type="entry name" value="Cys_Met_Meta_PP"/>
    <property type="match status" value="1"/>
</dbReference>
<keyword evidence="2 3" id="KW-0663">Pyridoxal phosphate</keyword>
<comment type="similarity">
    <text evidence="3">Belongs to the trans-sulfuration enzymes family.</text>
</comment>